<accession>A0A840RAD0</accession>
<keyword evidence="2" id="KW-1185">Reference proteome</keyword>
<dbReference type="RefSeq" id="WP_184096641.1">
    <property type="nucleotide sequence ID" value="NZ_JACHHN010000001.1"/>
</dbReference>
<evidence type="ECO:0000313" key="2">
    <source>
        <dbReference type="Proteomes" id="UP000543030"/>
    </source>
</evidence>
<dbReference type="AlphaFoldDB" id="A0A840RAD0"/>
<reference evidence="1 2" key="1">
    <citation type="submission" date="2020-08" db="EMBL/GenBank/DDBJ databases">
        <title>Genomic Encyclopedia of Type Strains, Phase IV (KMG-IV): sequencing the most valuable type-strain genomes for metagenomic binning, comparative biology and taxonomic classification.</title>
        <authorList>
            <person name="Goeker M."/>
        </authorList>
    </citation>
    <scope>NUCLEOTIDE SEQUENCE [LARGE SCALE GENOMIC DNA]</scope>
    <source>
        <strain evidence="1 2">DSM 18233</strain>
    </source>
</reference>
<organism evidence="1 2">
    <name type="scientific">Silvimonas terrae</name>
    <dbReference type="NCBI Taxonomy" id="300266"/>
    <lineage>
        <taxon>Bacteria</taxon>
        <taxon>Pseudomonadati</taxon>
        <taxon>Pseudomonadota</taxon>
        <taxon>Betaproteobacteria</taxon>
        <taxon>Neisseriales</taxon>
        <taxon>Chitinibacteraceae</taxon>
        <taxon>Silvimonas</taxon>
    </lineage>
</organism>
<dbReference type="Proteomes" id="UP000543030">
    <property type="component" value="Unassembled WGS sequence"/>
</dbReference>
<dbReference type="EMBL" id="JACHHN010000001">
    <property type="protein sequence ID" value="MBB5189488.1"/>
    <property type="molecule type" value="Genomic_DNA"/>
</dbReference>
<protein>
    <submittedName>
        <fullName evidence="1">Uncharacterized protein</fullName>
    </submittedName>
</protein>
<sequence>MTLTRWSRTWRKDEGYELRERIHEDETGIGRFAGLYLFQNGEEIGGPYPSMRKAEDVLFHMTARGADLALQLAR</sequence>
<proteinExistence type="predicted"/>
<evidence type="ECO:0000313" key="1">
    <source>
        <dbReference type="EMBL" id="MBB5189488.1"/>
    </source>
</evidence>
<name>A0A840RAD0_9NEIS</name>
<comment type="caution">
    <text evidence="1">The sequence shown here is derived from an EMBL/GenBank/DDBJ whole genome shotgun (WGS) entry which is preliminary data.</text>
</comment>
<gene>
    <name evidence="1" type="ORF">HNQ50_000198</name>
</gene>